<sequence length="127" mass="15125">MAQLRDSTDFILLRPSDNLVLLHLISSKLLMSSYRPLQSRWKWITQPQMHQQNNVFIQVFPVARLRSNTLFSLFDLHFDNNEQILDNSPPSLTIVYNTEFIVNWGNDDSFKRCESYNRRVDYSNRSR</sequence>
<proteinExistence type="predicted"/>
<protein>
    <submittedName>
        <fullName evidence="1">Uncharacterized protein</fullName>
    </submittedName>
</protein>
<evidence type="ECO:0000313" key="2">
    <source>
        <dbReference type="Proteomes" id="UP000054928"/>
    </source>
</evidence>
<evidence type="ECO:0000313" key="1">
    <source>
        <dbReference type="EMBL" id="CEG37061.1"/>
    </source>
</evidence>
<name>A0A0P1A8S3_PLAHL</name>
<organism evidence="1 2">
    <name type="scientific">Plasmopara halstedii</name>
    <name type="common">Downy mildew of sunflower</name>
    <dbReference type="NCBI Taxonomy" id="4781"/>
    <lineage>
        <taxon>Eukaryota</taxon>
        <taxon>Sar</taxon>
        <taxon>Stramenopiles</taxon>
        <taxon>Oomycota</taxon>
        <taxon>Peronosporomycetes</taxon>
        <taxon>Peronosporales</taxon>
        <taxon>Peronosporaceae</taxon>
        <taxon>Plasmopara</taxon>
    </lineage>
</organism>
<dbReference type="Proteomes" id="UP000054928">
    <property type="component" value="Unassembled WGS sequence"/>
</dbReference>
<dbReference type="AlphaFoldDB" id="A0A0P1A8S3"/>
<dbReference type="RefSeq" id="XP_024573430.1">
    <property type="nucleotide sequence ID" value="XM_024722344.2"/>
</dbReference>
<keyword evidence="2" id="KW-1185">Reference proteome</keyword>
<accession>A0A0P1A8S3</accession>
<dbReference type="EMBL" id="CCYD01000261">
    <property type="protein sequence ID" value="CEG37061.1"/>
    <property type="molecule type" value="Genomic_DNA"/>
</dbReference>
<reference evidence="2" key="1">
    <citation type="submission" date="2014-09" db="EMBL/GenBank/DDBJ databases">
        <authorList>
            <person name="Sharma Rahul"/>
            <person name="Thines Marco"/>
        </authorList>
    </citation>
    <scope>NUCLEOTIDE SEQUENCE [LARGE SCALE GENOMIC DNA]</scope>
</reference>
<dbReference type="GeneID" id="36410056"/>